<name>A0A8E2IXI0_9MYCO</name>
<proteinExistence type="predicted"/>
<dbReference type="EMBL" id="MWQA01000001">
    <property type="protein sequence ID" value="ORC08971.1"/>
    <property type="molecule type" value="Genomic_DNA"/>
</dbReference>
<dbReference type="SUPFAM" id="SSF52091">
    <property type="entry name" value="SpoIIaa-like"/>
    <property type="match status" value="1"/>
</dbReference>
<organism evidence="2 3">
    <name type="scientific">Mycobacterium persicum</name>
    <dbReference type="NCBI Taxonomy" id="1487726"/>
    <lineage>
        <taxon>Bacteria</taxon>
        <taxon>Bacillati</taxon>
        <taxon>Actinomycetota</taxon>
        <taxon>Actinomycetes</taxon>
        <taxon>Mycobacteriales</taxon>
        <taxon>Mycobacteriaceae</taxon>
        <taxon>Mycobacterium</taxon>
    </lineage>
</organism>
<dbReference type="Gene3D" id="3.30.750.24">
    <property type="entry name" value="STAS domain"/>
    <property type="match status" value="1"/>
</dbReference>
<protein>
    <recommendedName>
        <fullName evidence="1">STAS domain-containing protein</fullName>
    </recommendedName>
</protein>
<reference evidence="2 3" key="1">
    <citation type="submission" date="2017-02" db="EMBL/GenBank/DDBJ databases">
        <title>Mycobacterium kansasii genomes.</title>
        <authorList>
            <person name="Borowka P."/>
            <person name="Strapagiel D."/>
            <person name="Marciniak B."/>
            <person name="Lach J."/>
            <person name="Bakula Z."/>
            <person name="Van Ingen J."/>
            <person name="Safianowska A."/>
            <person name="Brzostek A."/>
            <person name="Dziadek J."/>
            <person name="Jagielski T."/>
        </authorList>
    </citation>
    <scope>NUCLEOTIDE SEQUENCE [LARGE SCALE GENOMIC DNA]</scope>
    <source>
        <strain evidence="2 3">12MK</strain>
    </source>
</reference>
<evidence type="ECO:0000313" key="3">
    <source>
        <dbReference type="Proteomes" id="UP000192335"/>
    </source>
</evidence>
<dbReference type="AlphaFoldDB" id="A0A8E2IXI0"/>
<accession>A0A8E2IXI0</accession>
<feature type="domain" description="STAS" evidence="1">
    <location>
        <begin position="23"/>
        <end position="85"/>
    </location>
</feature>
<gene>
    <name evidence="2" type="ORF">B4U45_22630</name>
</gene>
<dbReference type="Pfam" id="PF01740">
    <property type="entry name" value="STAS"/>
    <property type="match status" value="1"/>
</dbReference>
<dbReference type="Proteomes" id="UP000192335">
    <property type="component" value="Unassembled WGS sequence"/>
</dbReference>
<dbReference type="PROSITE" id="PS50801">
    <property type="entry name" value="STAS"/>
    <property type="match status" value="1"/>
</dbReference>
<dbReference type="InterPro" id="IPR002645">
    <property type="entry name" value="STAS_dom"/>
</dbReference>
<comment type="caution">
    <text evidence="2">The sequence shown here is derived from an EMBL/GenBank/DDBJ whole genome shotgun (WGS) entry which is preliminary data.</text>
</comment>
<sequence length="217" mass="23409">MTLRSKVGSRRIHRHTLIDCAGAQLDVPARSLAIVVRVDGEVDAANTEIVDREVLRFARLGSPLIVDYCRVQFLEIAGFRALLKLADFRRKSRLQFSVIAGSAMQPPLRVITDHGLPLAASVPEALQQINDTTATHRESLTGMVGQRQRGDAASSAQPVGLCCEERSEGWRAAIQASSAAAVRCLARRFSDGSDTEIELHAGMSRSVSTTSASQSIG</sequence>
<dbReference type="RefSeq" id="WP_075545900.1">
    <property type="nucleotide sequence ID" value="NZ_LWCM01000072.1"/>
</dbReference>
<dbReference type="GeneID" id="300000281"/>
<dbReference type="InterPro" id="IPR036513">
    <property type="entry name" value="STAS_dom_sf"/>
</dbReference>
<evidence type="ECO:0000259" key="1">
    <source>
        <dbReference type="PROSITE" id="PS50801"/>
    </source>
</evidence>
<evidence type="ECO:0000313" key="2">
    <source>
        <dbReference type="EMBL" id="ORC08971.1"/>
    </source>
</evidence>